<evidence type="ECO:0000313" key="6">
    <source>
        <dbReference type="Proteomes" id="UP000031967"/>
    </source>
</evidence>
<dbReference type="PANTHER" id="PTHR43280">
    <property type="entry name" value="ARAC-FAMILY TRANSCRIPTIONAL REGULATOR"/>
    <property type="match status" value="1"/>
</dbReference>
<evidence type="ECO:0000259" key="4">
    <source>
        <dbReference type="PROSITE" id="PS01124"/>
    </source>
</evidence>
<comment type="caution">
    <text evidence="5">The sequence shown here is derived from an EMBL/GenBank/DDBJ whole genome shotgun (WGS) entry which is preliminary data.</text>
</comment>
<dbReference type="Pfam" id="PF12833">
    <property type="entry name" value="HTH_18"/>
    <property type="match status" value="1"/>
</dbReference>
<keyword evidence="3" id="KW-0804">Transcription</keyword>
<dbReference type="Proteomes" id="UP000031967">
    <property type="component" value="Unassembled WGS sequence"/>
</dbReference>
<dbReference type="PROSITE" id="PS01124">
    <property type="entry name" value="HTH_ARAC_FAMILY_2"/>
    <property type="match status" value="1"/>
</dbReference>
<keyword evidence="2" id="KW-0238">DNA-binding</keyword>
<evidence type="ECO:0000256" key="3">
    <source>
        <dbReference type="ARBA" id="ARBA00023163"/>
    </source>
</evidence>
<dbReference type="EMBL" id="JXAK01000002">
    <property type="protein sequence ID" value="KIL42319.1"/>
    <property type="molecule type" value="Genomic_DNA"/>
</dbReference>
<protein>
    <recommendedName>
        <fullName evidence="4">HTH araC/xylS-type domain-containing protein</fullName>
    </recommendedName>
</protein>
<dbReference type="SUPFAM" id="SSF46689">
    <property type="entry name" value="Homeodomain-like"/>
    <property type="match status" value="1"/>
</dbReference>
<proteinExistence type="predicted"/>
<dbReference type="Gene3D" id="1.10.10.60">
    <property type="entry name" value="Homeodomain-like"/>
    <property type="match status" value="2"/>
</dbReference>
<reference evidence="5 6" key="1">
    <citation type="submission" date="2014-12" db="EMBL/GenBank/DDBJ databases">
        <title>Draft genome sequence of Paenibacillus kamchatkensis strain B-2647.</title>
        <authorList>
            <person name="Karlyshev A.V."/>
            <person name="Kudryashova E.B."/>
        </authorList>
    </citation>
    <scope>NUCLEOTIDE SEQUENCE [LARGE SCALE GENOMIC DNA]</scope>
    <source>
        <strain evidence="5 6">VKM B-2647</strain>
    </source>
</reference>
<evidence type="ECO:0000256" key="2">
    <source>
        <dbReference type="ARBA" id="ARBA00023125"/>
    </source>
</evidence>
<dbReference type="SMART" id="SM00342">
    <property type="entry name" value="HTH_ARAC"/>
    <property type="match status" value="1"/>
</dbReference>
<keyword evidence="1" id="KW-0805">Transcription regulation</keyword>
<name>A0ABR5AMT9_9BACL</name>
<gene>
    <name evidence="5" type="ORF">SD70_02115</name>
</gene>
<accession>A0ABR5AMT9</accession>
<evidence type="ECO:0000313" key="5">
    <source>
        <dbReference type="EMBL" id="KIL42319.1"/>
    </source>
</evidence>
<feature type="domain" description="HTH araC/xylS-type" evidence="4">
    <location>
        <begin position="1"/>
        <end position="78"/>
    </location>
</feature>
<keyword evidence="6" id="KW-1185">Reference proteome</keyword>
<dbReference type="PANTHER" id="PTHR43280:SF2">
    <property type="entry name" value="HTH-TYPE TRANSCRIPTIONAL REGULATOR EXSA"/>
    <property type="match status" value="1"/>
</dbReference>
<dbReference type="InterPro" id="IPR018060">
    <property type="entry name" value="HTH_AraC"/>
</dbReference>
<dbReference type="InterPro" id="IPR009057">
    <property type="entry name" value="Homeodomain-like_sf"/>
</dbReference>
<organism evidence="5 6">
    <name type="scientific">Gordoniibacillus kamchatkensis</name>
    <dbReference type="NCBI Taxonomy" id="1590651"/>
    <lineage>
        <taxon>Bacteria</taxon>
        <taxon>Bacillati</taxon>
        <taxon>Bacillota</taxon>
        <taxon>Bacilli</taxon>
        <taxon>Bacillales</taxon>
        <taxon>Paenibacillaceae</taxon>
        <taxon>Gordoniibacillus</taxon>
    </lineage>
</organism>
<evidence type="ECO:0000256" key="1">
    <source>
        <dbReference type="ARBA" id="ARBA00023015"/>
    </source>
</evidence>
<dbReference type="PROSITE" id="PS00041">
    <property type="entry name" value="HTH_ARAC_FAMILY_1"/>
    <property type="match status" value="1"/>
</dbReference>
<dbReference type="InterPro" id="IPR018062">
    <property type="entry name" value="HTH_AraC-typ_CS"/>
</dbReference>
<sequence>MHCKISHEHLTRMFVRSVGVPLRQIIIQLRLERAAYLLRHSTLTVKEIAAQCGYTENHYFSKAFAASFGMTAIAYRKKFADPLVQHVVYDGTANENYPINTYIHLNPLYRS</sequence>
<dbReference type="RefSeq" id="WP_041045118.1">
    <property type="nucleotide sequence ID" value="NZ_JXAK01000002.1"/>
</dbReference>